<keyword evidence="3" id="KW-1185">Reference proteome</keyword>
<accession>A0ABS3R3R6</accession>
<dbReference type="Pfam" id="PF16571">
    <property type="entry name" value="FBP_C"/>
    <property type="match status" value="1"/>
</dbReference>
<organism evidence="2 3">
    <name type="scientific">Actinomadura nitritigenes</name>
    <dbReference type="NCBI Taxonomy" id="134602"/>
    <lineage>
        <taxon>Bacteria</taxon>
        <taxon>Bacillati</taxon>
        <taxon>Actinomycetota</taxon>
        <taxon>Actinomycetes</taxon>
        <taxon>Streptosporangiales</taxon>
        <taxon>Thermomonosporaceae</taxon>
        <taxon>Actinomadura</taxon>
    </lineage>
</organism>
<evidence type="ECO:0000259" key="1">
    <source>
        <dbReference type="Pfam" id="PF16571"/>
    </source>
</evidence>
<dbReference type="RefSeq" id="WP_208269264.1">
    <property type="nucleotide sequence ID" value="NZ_BAAAGM010000038.1"/>
</dbReference>
<proteinExistence type="predicted"/>
<evidence type="ECO:0000313" key="3">
    <source>
        <dbReference type="Proteomes" id="UP000666915"/>
    </source>
</evidence>
<feature type="domain" description="Elongation factor G-binding protein C-terminal treble-clef zinc-finger" evidence="1">
    <location>
        <begin position="4"/>
        <end position="68"/>
    </location>
</feature>
<reference evidence="2 3" key="1">
    <citation type="submission" date="2021-03" db="EMBL/GenBank/DDBJ databases">
        <authorList>
            <person name="Kanchanasin P."/>
            <person name="Saeng-In P."/>
            <person name="Phongsopitanun W."/>
            <person name="Yuki M."/>
            <person name="Kudo T."/>
            <person name="Ohkuma M."/>
            <person name="Tanasupawat S."/>
        </authorList>
    </citation>
    <scope>NUCLEOTIDE SEQUENCE [LARGE SCALE GENOMIC DNA]</scope>
    <source>
        <strain evidence="2 3">L46</strain>
    </source>
</reference>
<comment type="caution">
    <text evidence="2">The sequence shown here is derived from an EMBL/GenBank/DDBJ whole genome shotgun (WGS) entry which is preliminary data.</text>
</comment>
<name>A0ABS3R3R6_9ACTN</name>
<protein>
    <submittedName>
        <fullName evidence="2">FBP domain-containing protein</fullName>
    </submittedName>
</protein>
<evidence type="ECO:0000313" key="2">
    <source>
        <dbReference type="EMBL" id="MBO2440906.1"/>
    </source>
</evidence>
<dbReference type="EMBL" id="JAGEOK010000016">
    <property type="protein sequence ID" value="MBO2440906.1"/>
    <property type="molecule type" value="Genomic_DNA"/>
</dbReference>
<dbReference type="Proteomes" id="UP000666915">
    <property type="component" value="Unassembled WGS sequence"/>
</dbReference>
<gene>
    <name evidence="2" type="ORF">J4557_25595</name>
</gene>
<sequence length="91" mass="9995">MLSRARDRAYPVAETTDRLTGIALRFASAPGKARGFTSTGLRSLCRTAHTSDGVPLMSARRSGERRRRSLEEKAAARIRTNPHAFITLIIA</sequence>
<dbReference type="InterPro" id="IPR032330">
    <property type="entry name" value="EF-G-binding_C"/>
</dbReference>